<dbReference type="SFLD" id="SFLDS00005">
    <property type="entry name" value="Isoprenoid_Synthase_Type_I"/>
    <property type="match status" value="1"/>
</dbReference>
<reference evidence="7 8" key="1">
    <citation type="journal article" date="2015" name="Genome Announc.">
        <title>Complete Genome Sequence of the Novel Leech Symbiont Mucinivorans hirudinis M3T.</title>
        <authorList>
            <person name="Nelson M.C."/>
            <person name="Bomar L."/>
            <person name="Graf J."/>
        </authorList>
    </citation>
    <scope>NUCLEOTIDE SEQUENCE [LARGE SCALE GENOMIC DNA]</scope>
    <source>
        <strain evidence="8">M3</strain>
    </source>
</reference>
<dbReference type="Pfam" id="PF00348">
    <property type="entry name" value="polyprenyl_synt"/>
    <property type="match status" value="1"/>
</dbReference>
<organism evidence="7 8">
    <name type="scientific">Mucinivorans hirudinis</name>
    <dbReference type="NCBI Taxonomy" id="1433126"/>
    <lineage>
        <taxon>Bacteria</taxon>
        <taxon>Pseudomonadati</taxon>
        <taxon>Bacteroidota</taxon>
        <taxon>Bacteroidia</taxon>
        <taxon>Bacteroidales</taxon>
        <taxon>Rikenellaceae</taxon>
        <taxon>Mucinivorans</taxon>
    </lineage>
</organism>
<keyword evidence="5" id="KW-0460">Magnesium</keyword>
<dbReference type="InterPro" id="IPR008949">
    <property type="entry name" value="Isoprenoid_synthase_dom_sf"/>
</dbReference>
<dbReference type="EMBL" id="HG934468">
    <property type="protein sequence ID" value="CDN31966.1"/>
    <property type="molecule type" value="Genomic_DNA"/>
</dbReference>
<dbReference type="Gene3D" id="1.10.600.10">
    <property type="entry name" value="Farnesyl Diphosphate Synthase"/>
    <property type="match status" value="1"/>
</dbReference>
<dbReference type="PROSITE" id="PS00444">
    <property type="entry name" value="POLYPRENYL_SYNTHASE_2"/>
    <property type="match status" value="1"/>
</dbReference>
<evidence type="ECO:0000313" key="7">
    <source>
        <dbReference type="EMBL" id="CDN31966.1"/>
    </source>
</evidence>
<comment type="similarity">
    <text evidence="2 6">Belongs to the FPP/GGPP synthase family.</text>
</comment>
<evidence type="ECO:0000256" key="5">
    <source>
        <dbReference type="ARBA" id="ARBA00022842"/>
    </source>
</evidence>
<dbReference type="Proteomes" id="UP000027616">
    <property type="component" value="Chromosome I"/>
</dbReference>
<dbReference type="InterPro" id="IPR000092">
    <property type="entry name" value="Polyprenyl_synt"/>
</dbReference>
<evidence type="ECO:0000256" key="3">
    <source>
        <dbReference type="ARBA" id="ARBA00022679"/>
    </source>
</evidence>
<name>A0A060R8T1_9BACT</name>
<dbReference type="STRING" id="1433126.BN938_1886"/>
<dbReference type="HOGENOM" id="CLU_014015_2_1_10"/>
<dbReference type="PATRIC" id="fig|1433126.3.peg.1865"/>
<dbReference type="InterPro" id="IPR033749">
    <property type="entry name" value="Polyprenyl_synt_CS"/>
</dbReference>
<dbReference type="SFLD" id="SFLDG01017">
    <property type="entry name" value="Polyprenyl_Transferase_Like"/>
    <property type="match status" value="1"/>
</dbReference>
<keyword evidence="3 6" id="KW-0808">Transferase</keyword>
<sequence>MYSTEQLSQIIEQECQNLPLENQPQGLFAPIKYIMEDGGKRMRPLLTLLAANIFSDNINAALSPAISVEVFHNFTLLHDDIMDKAPLRRGRETVHVRWNENAAILSGDAMLILAYQILCRDSTNKELLIEFNKVSMEVCQGQQWDMEFERREQVAVEEYLNMIRLKTAVLMASALKMGALAVAAAPEECEELYEFGINLGLAFQIQDDLLDTYGNYETFGKTIGGDIAAGKQTFLKISALQRADQGQKRILQTNRDHATVRTIYDRLEVEQTAQAAVEKYFARAMTHLNTIESERINPLRSYALQLLRREK</sequence>
<dbReference type="AlphaFoldDB" id="A0A060R8T1"/>
<keyword evidence="8" id="KW-1185">Reference proteome</keyword>
<dbReference type="EC" id="2.5.1.90" evidence="7"/>
<gene>
    <name evidence="7" type="ORF">BN938_1886</name>
</gene>
<comment type="cofactor">
    <cofactor evidence="1">
        <name>Mg(2+)</name>
        <dbReference type="ChEBI" id="CHEBI:18420"/>
    </cofactor>
</comment>
<dbReference type="SUPFAM" id="SSF48576">
    <property type="entry name" value="Terpenoid synthases"/>
    <property type="match status" value="1"/>
</dbReference>
<dbReference type="OrthoDB" id="9805316at2"/>
<evidence type="ECO:0000256" key="1">
    <source>
        <dbReference type="ARBA" id="ARBA00001946"/>
    </source>
</evidence>
<dbReference type="PANTHER" id="PTHR12001">
    <property type="entry name" value="GERANYLGERANYL PYROPHOSPHATE SYNTHASE"/>
    <property type="match status" value="1"/>
</dbReference>
<evidence type="ECO:0000256" key="4">
    <source>
        <dbReference type="ARBA" id="ARBA00022723"/>
    </source>
</evidence>
<dbReference type="GO" id="GO:0046872">
    <property type="term" value="F:metal ion binding"/>
    <property type="evidence" value="ECO:0007669"/>
    <property type="project" value="UniProtKB-KW"/>
</dbReference>
<dbReference type="PROSITE" id="PS00723">
    <property type="entry name" value="POLYPRENYL_SYNTHASE_1"/>
    <property type="match status" value="1"/>
</dbReference>
<dbReference type="CDD" id="cd00685">
    <property type="entry name" value="Trans_IPPS_HT"/>
    <property type="match status" value="1"/>
</dbReference>
<dbReference type="KEGG" id="rbc:BN938_1886"/>
<proteinExistence type="inferred from homology"/>
<protein>
    <submittedName>
        <fullName evidence="7">Octaprenyl diphosphate synthase</fullName>
        <ecNumber evidence="7">2.5.1.90</ecNumber>
    </submittedName>
</protein>
<dbReference type="eggNOG" id="COG0142">
    <property type="taxonomic scope" value="Bacteria"/>
</dbReference>
<dbReference type="PANTHER" id="PTHR12001:SF85">
    <property type="entry name" value="SHORT CHAIN ISOPRENYL DIPHOSPHATE SYNTHASE"/>
    <property type="match status" value="1"/>
</dbReference>
<dbReference type="GO" id="GO:0106350">
    <property type="term" value="F:all-trans-octaprenyl-diphosphate synthase activity"/>
    <property type="evidence" value="ECO:0007669"/>
    <property type="project" value="UniProtKB-EC"/>
</dbReference>
<evidence type="ECO:0000256" key="2">
    <source>
        <dbReference type="ARBA" id="ARBA00006706"/>
    </source>
</evidence>
<keyword evidence="4" id="KW-0479">Metal-binding</keyword>
<dbReference type="GO" id="GO:0008299">
    <property type="term" value="P:isoprenoid biosynthetic process"/>
    <property type="evidence" value="ECO:0007669"/>
    <property type="project" value="InterPro"/>
</dbReference>
<evidence type="ECO:0000313" key="8">
    <source>
        <dbReference type="Proteomes" id="UP000027616"/>
    </source>
</evidence>
<accession>A0A060R8T1</accession>
<evidence type="ECO:0000256" key="6">
    <source>
        <dbReference type="RuleBase" id="RU004466"/>
    </source>
</evidence>